<keyword evidence="4" id="KW-1185">Reference proteome</keyword>
<evidence type="ECO:0000313" key="3">
    <source>
        <dbReference type="EMBL" id="CAG9577666.1"/>
    </source>
</evidence>
<feature type="region of interest" description="Disordered" evidence="2">
    <location>
        <begin position="100"/>
        <end position="137"/>
    </location>
</feature>
<feature type="region of interest" description="Disordered" evidence="2">
    <location>
        <begin position="2075"/>
        <end position="2098"/>
    </location>
</feature>
<feature type="compositionally biased region" description="Basic and acidic residues" evidence="2">
    <location>
        <begin position="2320"/>
        <end position="2382"/>
    </location>
</feature>
<feature type="region of interest" description="Disordered" evidence="2">
    <location>
        <begin position="2138"/>
        <end position="2157"/>
    </location>
</feature>
<feature type="region of interest" description="Disordered" evidence="2">
    <location>
        <begin position="2028"/>
        <end position="2053"/>
    </location>
</feature>
<proteinExistence type="predicted"/>
<feature type="region of interest" description="Disordered" evidence="2">
    <location>
        <begin position="1833"/>
        <end position="1855"/>
    </location>
</feature>
<keyword evidence="1" id="KW-0175">Coiled coil</keyword>
<dbReference type="InterPro" id="IPR029717">
    <property type="entry name" value="FAM193"/>
</dbReference>
<gene>
    <name evidence="3" type="ORF">DCHRY22_LOCUS12479</name>
</gene>
<feature type="region of interest" description="Disordered" evidence="2">
    <location>
        <begin position="569"/>
        <end position="610"/>
    </location>
</feature>
<feature type="compositionally biased region" description="Low complexity" evidence="2">
    <location>
        <begin position="2032"/>
        <end position="2047"/>
    </location>
</feature>
<feature type="region of interest" description="Disordered" evidence="2">
    <location>
        <begin position="830"/>
        <end position="850"/>
    </location>
</feature>
<feature type="compositionally biased region" description="Pro residues" evidence="2">
    <location>
        <begin position="1777"/>
        <end position="1791"/>
    </location>
</feature>
<reference evidence="3" key="1">
    <citation type="submission" date="2021-09" db="EMBL/GenBank/DDBJ databases">
        <authorList>
            <person name="Martin H S."/>
        </authorList>
    </citation>
    <scope>NUCLEOTIDE SEQUENCE</scope>
</reference>
<dbReference type="PANTHER" id="PTHR15109:SF4">
    <property type="entry name" value="FAM193 C-TERMINAL DOMAIN-CONTAINING PROTEIN"/>
    <property type="match status" value="1"/>
</dbReference>
<feature type="compositionally biased region" description="Basic and acidic residues" evidence="2">
    <location>
        <begin position="1804"/>
        <end position="1817"/>
    </location>
</feature>
<sequence>MFCSLGKCNERCGIGSDTETGEGLDKSLPVDEVASAVAAVSDEIGDILKDELGDADRADRIGAELADLTAELGRLAGLTGEPQQKLPSLFELVIGHQVVGGRGSSGSSSSSWSGRGRARRPTRQRQARRRPIAKGKEISRLRNAVARRVAMRVRRVEVVSDASDVGADSDSDDQWTEMDENSGSTDSSSGKDVGMDMDCPSYQHKGSVEPPAMGQFLLPLLSGAEHGAAPEHEQFLIRHEDILQLLASAEENMSEEQPARDLESPHDVVTELYDSEPVVTPDDEAALLHYVCAEPPSPEPFKPVEEWLLGVYHSWCEISALMYTLVGTNMSSEMSKSPWSYVARFGCHCRLCLSLANNETALQTWMHGLVAELAGGNTAALGANIVRALGLSPGEHLPPTNWDIARLQRITVCDDGLSIIQNHLERLSQENEVTKQIVNNICLCRVYDRPFEKQYAMERFCKLLENFKTASTITFKVEMVPSDGSDVTTSSGGWWRSRLASKLAPHHARSTRDRLRHMAARTAPHDLSAWAGYKHRCDCLTPRTLCAQQRKQLLRISFFGMMQAVNEFNGTKDSEKPPVDVKDNSSRELQQGDGTGAKPPDSLDDANSLDLSDSNVTVDLDDLSSSSAESHGQSTSSLDSASELLLAAAAAVDSGSSGSGGGQLCRTVKQLMRSIASIERLMDRVLQHCDRWGDRDARKRVDVGLSEVDRKLMAMYRRLPDVHRRQLQLYRKQKRLSTVCTQLVGGRAPAPPPPGTPPPPPAHAPCRPLCPEYHLQRFKEVRRKVMHMRDQQLYYHRLRMWLEDQLRVERESHPECNVTLVEDLPKRKRRNLSPKLPKMNSAPKRKLKPTLHNSRPHKILQLLKNRTNEDISPYKEIDEMKEAEPPEAFPLNKDDLSDAETIVGEKEDLCKEMKECLVKFANFALKDKEIPEKDYPESISPPLQEMSPTTVDPPLYNQKNRIITNKILSDKIDFSQGPDINVPLNARAPLKDENNDEKSDVYKYVTFGLKIKKAMEECQNIINSYNKGNDKRKVEEPPSLEQIIEVMMTLDKNSAEFLEKMLSEDPIDESIDMNMAVSKLSELLENMMPQTLANMPEIATKLSEFGSTELPENGSAAKNLTNEAQLTPETLRQIREIKLSKRDAVKVTKNTAKRKISRRIKNDEVFEFEGDLNDVKDEKDLQNLINNKSNKDDIKDLVYSISAQVFVNKVFENVKDKTPAKTEDKETSNNTINFEMFSKMSTLFDNSFKAAMSMNELRSLVKSRVNSWKQYVAAKFKSIPLELLDNEIEPMIERFYLYIQESASKQCCSESDKIIEKIEELRKNEDSNDSDSESCPASKETLKQITKLLNAFAGSTFDLLLMKLSNMPNEKKSTVKSLKFKYIDVIRRCSESEQLVAWILLDPEIATTVIQELTGLEVRKVDNAPNFTNLSNERKQEYFINRLHEMNRQYMESLPKKRLSGDEWLVILYRLEQYEEKLKDAFSKVPQPTKIVQTQNASEAEILAARGLSKIIGKANVRIVKKPENQPVKPKKEPENEPITENDDKKLKNDALLAKCEAILTSKAENNLLDSCNTIKSYLTSGFPVPENYKKHVISLCSTIDAKLLDIEENLKDEEDKTVTNQNPELLAKYTAQALRNAKEALNAVAFGNVTRNGQTKSESDVCDTPKNNCKWTNDCVCDTCKDDKKDDKKKIKKPVKCENGNHPQHVCKAGHGVCSGEGGTDAPCNCCYCTVFGHAPPLTTPVPRNFNETRERLRSILNKKKQKCKSNGEVESPTERSPPQPTPPALPKTLPPDLTTQAQQKRQAMEQKQLADKVTDKMADKVADKMAELVVKEEPENQNPPPPPSQPVKTEGKVNAAAVEKIRLEIQFRQQLRQMQQQQQQPQQQQQQQPQQPPQQQQQQKKPEPIYDLPIHNKPTLTPQQQQQIRQQQQQRQDALIRQQMQIQQQQLQQQQIQQQQMQQQQAQQQQIQQQQIQQQQILQQQQLQQQQQQMQQQQMQQQQLKQQQMQQQQLQQQQLQQQQLQQMRSRQQNVSLSSRDTSVFSTSSGCSGGSCWRGGCRSDPRDLDALLQYIEGPSRHVDRGKKRAKKQRQRGKRMESRLISQLQQLQSELQSARATVTALQRAHAAANRDLTHAKTTIAASKGKKGKKQKMNPSQQAKMQVVMEQLNEYTSLVNTTAKELQVGERRVAELTRRVKECEKEIEEARILQGKDVAGEQQQQQQQQQLHQQQQQQLQQQQQQNMQERQKNNNLEFLVPEVKTDSKKTWEQAIAHINQLAKGAAKEKKKQKESQAQKKETKQKSSEPEVQLSKKQRKLLAKQQAEEEAMKKQQQEVKSKKDKTEPLKVENNKKKDKEKDKKDKKEDKKEKKEDKKGKENKQEKIVPVKSKPQTKKDKKGQSVNQSGHTSSQGQVINITPDTTIEVVSKKVCVIEKPVNSNEAEKPSSCSIMEQLSSGVQVADLKLPPGITLTRVQPGEKKDPPIIKTLAPPRRPIVAPTAIEPPKIIIPEPTTKTKKGKKKKKCDEVKPEAKMVTLRNPMFHPNLPPVQIQQQKNEIRLPEPIPMPPTPCQATITPTSNGMYTIRNPLMSMMHQQNLIRGQNPQTYHYNYINNYEQKQETEHNFQNRIMNLASFTQKNDEGYSLFKTNNNQEKSFLNPEYFETPKVSPNPIGTRPGYEDSLFTTTIPEPIGPPIRKEEYRGYTPFGQEDRNVFRNALFNDKADKTDKTDYMNGELPYFQRLRAGSKLNNEVTIHYVTDSKLYKGQEHKEPDSSLFSPWPNNCQPTMNETLEEAPHTHRPESSVFLPDRSITNLSSLDASERDIESFKRFDFFFDPPQYKPKVQLDVRNIADTMRHNK</sequence>
<accession>A0A8J2VV30</accession>
<feature type="compositionally biased region" description="Basic residues" evidence="2">
    <location>
        <begin position="2080"/>
        <end position="2093"/>
    </location>
</feature>
<feature type="coiled-coil region" evidence="1">
    <location>
        <begin position="1937"/>
        <end position="2025"/>
    </location>
</feature>
<dbReference type="Proteomes" id="UP000789524">
    <property type="component" value="Unassembled WGS sequence"/>
</dbReference>
<feature type="region of interest" description="Disordered" evidence="2">
    <location>
        <begin position="2781"/>
        <end position="2800"/>
    </location>
</feature>
<feature type="region of interest" description="Disordered" evidence="2">
    <location>
        <begin position="2277"/>
        <end position="2413"/>
    </location>
</feature>
<feature type="compositionally biased region" description="Low complexity" evidence="2">
    <location>
        <begin position="1921"/>
        <end position="1930"/>
    </location>
</feature>
<feature type="region of interest" description="Disordered" evidence="2">
    <location>
        <begin position="1757"/>
        <end position="1817"/>
    </location>
</feature>
<dbReference type="OrthoDB" id="10044608at2759"/>
<name>A0A8J2VV30_9NEOP</name>
<protein>
    <submittedName>
        <fullName evidence="3">(African queen) hypothetical protein</fullName>
    </submittedName>
</protein>
<evidence type="ECO:0000256" key="1">
    <source>
        <dbReference type="SAM" id="Coils"/>
    </source>
</evidence>
<feature type="compositionally biased region" description="Low complexity" evidence="2">
    <location>
        <begin position="105"/>
        <end position="115"/>
    </location>
</feature>
<evidence type="ECO:0000313" key="4">
    <source>
        <dbReference type="Proteomes" id="UP000789524"/>
    </source>
</evidence>
<dbReference type="PANTHER" id="PTHR15109">
    <property type="entry name" value="AGAP004327-PA"/>
    <property type="match status" value="1"/>
</dbReference>
<feature type="coiled-coil region" evidence="1">
    <location>
        <begin position="2181"/>
        <end position="2254"/>
    </location>
</feature>
<feature type="region of interest" description="Disordered" evidence="2">
    <location>
        <begin position="937"/>
        <end position="956"/>
    </location>
</feature>
<evidence type="ECO:0000256" key="2">
    <source>
        <dbReference type="SAM" id="MobiDB-lite"/>
    </source>
</evidence>
<feature type="compositionally biased region" description="Polar residues" evidence="2">
    <location>
        <begin position="2397"/>
        <end position="2413"/>
    </location>
</feature>
<feature type="compositionally biased region" description="Basic and acidic residues" evidence="2">
    <location>
        <begin position="2280"/>
        <end position="2303"/>
    </location>
</feature>
<feature type="compositionally biased region" description="Polar residues" evidence="2">
    <location>
        <begin position="181"/>
        <end position="190"/>
    </location>
</feature>
<feature type="region of interest" description="Disordered" evidence="2">
    <location>
        <begin position="1874"/>
        <end position="1930"/>
    </location>
</feature>
<feature type="region of interest" description="Disordered" evidence="2">
    <location>
        <begin position="160"/>
        <end position="195"/>
    </location>
</feature>
<feature type="compositionally biased region" description="Basic residues" evidence="2">
    <location>
        <begin position="116"/>
        <end position="133"/>
    </location>
</feature>
<feature type="region of interest" description="Disordered" evidence="2">
    <location>
        <begin position="1522"/>
        <end position="1544"/>
    </location>
</feature>
<feature type="compositionally biased region" description="Basic and acidic residues" evidence="2">
    <location>
        <begin position="570"/>
        <end position="586"/>
    </location>
</feature>
<dbReference type="EMBL" id="CAKASE010000076">
    <property type="protein sequence ID" value="CAG9577666.1"/>
    <property type="molecule type" value="Genomic_DNA"/>
</dbReference>
<organism evidence="3 4">
    <name type="scientific">Danaus chrysippus</name>
    <name type="common">African queen</name>
    <dbReference type="NCBI Taxonomy" id="151541"/>
    <lineage>
        <taxon>Eukaryota</taxon>
        <taxon>Metazoa</taxon>
        <taxon>Ecdysozoa</taxon>
        <taxon>Arthropoda</taxon>
        <taxon>Hexapoda</taxon>
        <taxon>Insecta</taxon>
        <taxon>Pterygota</taxon>
        <taxon>Neoptera</taxon>
        <taxon>Endopterygota</taxon>
        <taxon>Lepidoptera</taxon>
        <taxon>Glossata</taxon>
        <taxon>Ditrysia</taxon>
        <taxon>Papilionoidea</taxon>
        <taxon>Nymphalidae</taxon>
        <taxon>Danainae</taxon>
        <taxon>Danaini</taxon>
        <taxon>Danaina</taxon>
        <taxon>Danaus</taxon>
        <taxon>Anosia</taxon>
    </lineage>
</organism>
<feature type="compositionally biased region" description="Acidic residues" evidence="2">
    <location>
        <begin position="167"/>
        <end position="180"/>
    </location>
</feature>
<feature type="compositionally biased region" description="Low complexity" evidence="2">
    <location>
        <begin position="1874"/>
        <end position="1901"/>
    </location>
</feature>
<comment type="caution">
    <text evidence="3">The sequence shown here is derived from an EMBL/GenBank/DDBJ whole genome shotgun (WGS) entry which is preliminary data.</text>
</comment>